<dbReference type="HAMAP" id="MF_00272">
    <property type="entry name" value="GcvH"/>
    <property type="match status" value="1"/>
</dbReference>
<dbReference type="CDD" id="cd06848">
    <property type="entry name" value="GCS_H"/>
    <property type="match status" value="1"/>
</dbReference>
<sequence>MASTIRFTTEHEWLRLEEDGSITVGITEHAQDALGDVVYIELPELQAYSKGEEVAVIESVKAASNIDMPLSGEVLEINEELVNAPETVNEDAMGAGWFFRMKADDSAAFAELLDADAYDAFIHS</sequence>
<comment type="cofactor">
    <cofactor evidence="3">
        <name>(R)-lipoate</name>
        <dbReference type="ChEBI" id="CHEBI:83088"/>
    </cofactor>
    <text evidence="3">Binds 1 lipoyl cofactor covalently.</text>
</comment>
<name>V2VXE3_9GAMM</name>
<proteinExistence type="inferred from homology"/>
<evidence type="ECO:0000256" key="3">
    <source>
        <dbReference type="HAMAP-Rule" id="MF_00272"/>
    </source>
</evidence>
<keyword evidence="7" id="KW-1185">Reference proteome</keyword>
<evidence type="ECO:0000256" key="2">
    <source>
        <dbReference type="ARBA" id="ARBA00022823"/>
    </source>
</evidence>
<dbReference type="PROSITE" id="PS50968">
    <property type="entry name" value="BIOTINYL_LIPOYL"/>
    <property type="match status" value="1"/>
</dbReference>
<dbReference type="GO" id="GO:0005960">
    <property type="term" value="C:glycine cleavage complex"/>
    <property type="evidence" value="ECO:0007669"/>
    <property type="project" value="InterPro"/>
</dbReference>
<comment type="caution">
    <text evidence="6">The sequence shown here is derived from an EMBL/GenBank/DDBJ whole genome shotgun (WGS) entry which is preliminary data.</text>
</comment>
<feature type="modified residue" description="N6-lipoyllysine" evidence="3 4">
    <location>
        <position position="61"/>
    </location>
</feature>
<dbReference type="Pfam" id="PF01597">
    <property type="entry name" value="GCV_H"/>
    <property type="match status" value="1"/>
</dbReference>
<evidence type="ECO:0000259" key="5">
    <source>
        <dbReference type="PROSITE" id="PS50968"/>
    </source>
</evidence>
<dbReference type="AlphaFoldDB" id="V2VXE3"/>
<evidence type="ECO:0000256" key="4">
    <source>
        <dbReference type="PIRSR" id="PIRSR617453-50"/>
    </source>
</evidence>
<evidence type="ECO:0000256" key="1">
    <source>
        <dbReference type="ARBA" id="ARBA00009249"/>
    </source>
</evidence>
<evidence type="ECO:0000313" key="6">
    <source>
        <dbReference type="EMBL" id="ESK52404.1"/>
    </source>
</evidence>
<dbReference type="Proteomes" id="UP000018418">
    <property type="component" value="Unassembled WGS sequence"/>
</dbReference>
<comment type="function">
    <text evidence="3">The glycine cleavage system catalyzes the degradation of glycine. The H protein shuttles the methylamine group of glycine from the P protein to the T protein.</text>
</comment>
<dbReference type="Gene3D" id="2.40.50.100">
    <property type="match status" value="1"/>
</dbReference>
<dbReference type="InterPro" id="IPR017453">
    <property type="entry name" value="GCV_H_sub"/>
</dbReference>
<gene>
    <name evidence="3" type="primary">gcvH</name>
    <name evidence="6" type="ORF">P255_00555</name>
</gene>
<comment type="similarity">
    <text evidence="1 3">Belongs to the GcvH family.</text>
</comment>
<dbReference type="InterPro" id="IPR033753">
    <property type="entry name" value="GCV_H/Fam206"/>
</dbReference>
<dbReference type="InterPro" id="IPR000089">
    <property type="entry name" value="Biotin_lipoyl"/>
</dbReference>
<keyword evidence="2 3" id="KW-0450">Lipoyl</keyword>
<dbReference type="PANTHER" id="PTHR11715:SF3">
    <property type="entry name" value="GLYCINE CLEAVAGE SYSTEM H PROTEIN-RELATED"/>
    <property type="match status" value="1"/>
</dbReference>
<dbReference type="EMBL" id="AYEU01000003">
    <property type="protein sequence ID" value="ESK52404.1"/>
    <property type="molecule type" value="Genomic_DNA"/>
</dbReference>
<dbReference type="SUPFAM" id="SSF51230">
    <property type="entry name" value="Single hybrid motif"/>
    <property type="match status" value="1"/>
</dbReference>
<feature type="domain" description="Lipoyl-binding" evidence="5">
    <location>
        <begin position="21"/>
        <end position="102"/>
    </location>
</feature>
<evidence type="ECO:0000313" key="7">
    <source>
        <dbReference type="Proteomes" id="UP000018418"/>
    </source>
</evidence>
<reference evidence="6 7" key="1">
    <citation type="submission" date="2013-10" db="EMBL/GenBank/DDBJ databases">
        <title>The Genome Sequence of Acinetobacter brisouii CIP 110357.</title>
        <authorList>
            <consortium name="The Broad Institute Genomics Platform"/>
            <consortium name="The Broad Institute Genome Sequencing Center for Infectious Disease"/>
            <person name="Cerqueira G."/>
            <person name="Feldgarden M."/>
            <person name="Courvalin P."/>
            <person name="Grillot-Courvalin C."/>
            <person name="Clermont D."/>
            <person name="Rocha E."/>
            <person name="Yoon E.-J."/>
            <person name="Nemec A."/>
            <person name="Young S.K."/>
            <person name="Zeng Q."/>
            <person name="Gargeya S."/>
            <person name="Fitzgerald M."/>
            <person name="Abouelleil A."/>
            <person name="Alvarado L."/>
            <person name="Berlin A.M."/>
            <person name="Chapman S.B."/>
            <person name="Gainer-Dewar J."/>
            <person name="Goldberg J."/>
            <person name="Gnerre S."/>
            <person name="Griggs A."/>
            <person name="Gujja S."/>
            <person name="Hansen M."/>
            <person name="Howarth C."/>
            <person name="Imamovic A."/>
            <person name="Ireland A."/>
            <person name="Larimer J."/>
            <person name="McCowan C."/>
            <person name="Murphy C."/>
            <person name="Pearson M."/>
            <person name="Poon T.W."/>
            <person name="Priest M."/>
            <person name="Roberts A."/>
            <person name="Saif S."/>
            <person name="Shea T."/>
            <person name="Sykes S."/>
            <person name="Wortman J."/>
            <person name="Nusbaum C."/>
            <person name="Birren B."/>
        </authorList>
    </citation>
    <scope>NUCLEOTIDE SEQUENCE [LARGE SCALE GENOMIC DNA]</scope>
    <source>
        <strain evidence="6 7">CIP 110357</strain>
    </source>
</reference>
<dbReference type="HOGENOM" id="CLU_097408_2_0_6"/>
<dbReference type="PATRIC" id="fig|1341683.3.peg.551"/>
<dbReference type="InterPro" id="IPR011053">
    <property type="entry name" value="Single_hybrid_motif"/>
</dbReference>
<comment type="subunit">
    <text evidence="3">The glycine cleavage system is composed of four proteins: P, T, L and H.</text>
</comment>
<organism evidence="6 7">
    <name type="scientific">Acinetobacter brisouii CIP 110357</name>
    <dbReference type="NCBI Taxonomy" id="1341683"/>
    <lineage>
        <taxon>Bacteria</taxon>
        <taxon>Pseudomonadati</taxon>
        <taxon>Pseudomonadota</taxon>
        <taxon>Gammaproteobacteria</taxon>
        <taxon>Moraxellales</taxon>
        <taxon>Moraxellaceae</taxon>
        <taxon>Acinetobacter</taxon>
    </lineage>
</organism>
<dbReference type="STRING" id="396323.VH98_10680"/>
<dbReference type="GO" id="GO:0009249">
    <property type="term" value="P:protein lipoylation"/>
    <property type="evidence" value="ECO:0007669"/>
    <property type="project" value="TreeGrafter"/>
</dbReference>
<dbReference type="GO" id="GO:0005829">
    <property type="term" value="C:cytosol"/>
    <property type="evidence" value="ECO:0007669"/>
    <property type="project" value="TreeGrafter"/>
</dbReference>
<dbReference type="NCBIfam" id="TIGR00527">
    <property type="entry name" value="gcvH"/>
    <property type="match status" value="1"/>
</dbReference>
<dbReference type="GO" id="GO:0019464">
    <property type="term" value="P:glycine decarboxylation via glycine cleavage system"/>
    <property type="evidence" value="ECO:0007669"/>
    <property type="project" value="UniProtKB-UniRule"/>
</dbReference>
<dbReference type="InterPro" id="IPR002930">
    <property type="entry name" value="GCV_H"/>
</dbReference>
<protein>
    <recommendedName>
        <fullName evidence="3">Glycine cleavage system H protein</fullName>
    </recommendedName>
</protein>
<dbReference type="NCBIfam" id="NF002270">
    <property type="entry name" value="PRK01202.1"/>
    <property type="match status" value="1"/>
</dbReference>
<dbReference type="RefSeq" id="WP_004903382.1">
    <property type="nucleotide sequence ID" value="NZ_BBTI01000004.1"/>
</dbReference>
<dbReference type="PANTHER" id="PTHR11715">
    <property type="entry name" value="GLYCINE CLEAVAGE SYSTEM H PROTEIN"/>
    <property type="match status" value="1"/>
</dbReference>
<accession>V2VXE3</accession>
<dbReference type="OrthoDB" id="9796712at2"/>